<evidence type="ECO:0000313" key="4">
    <source>
        <dbReference type="EMBL" id="MFK2919832.1"/>
    </source>
</evidence>
<protein>
    <submittedName>
        <fullName evidence="4">GNAT family N-acetyltransferase</fullName>
    </submittedName>
</protein>
<dbReference type="Proteomes" id="UP001620408">
    <property type="component" value="Unassembled WGS sequence"/>
</dbReference>
<evidence type="ECO:0000313" key="5">
    <source>
        <dbReference type="Proteomes" id="UP001620408"/>
    </source>
</evidence>
<organism evidence="4 5">
    <name type="scientific">Dyella koreensis</name>
    <dbReference type="NCBI Taxonomy" id="311235"/>
    <lineage>
        <taxon>Bacteria</taxon>
        <taxon>Pseudomonadati</taxon>
        <taxon>Pseudomonadota</taxon>
        <taxon>Gammaproteobacteria</taxon>
        <taxon>Lysobacterales</taxon>
        <taxon>Rhodanobacteraceae</taxon>
        <taxon>Dyella</taxon>
    </lineage>
</organism>
<evidence type="ECO:0000256" key="1">
    <source>
        <dbReference type="ARBA" id="ARBA00022679"/>
    </source>
</evidence>
<dbReference type="EMBL" id="JADIKD010000012">
    <property type="protein sequence ID" value="MFK2919832.1"/>
    <property type="molecule type" value="Genomic_DNA"/>
</dbReference>
<dbReference type="InterPro" id="IPR050832">
    <property type="entry name" value="Bact_Acetyltransf"/>
</dbReference>
<evidence type="ECO:0000259" key="3">
    <source>
        <dbReference type="PROSITE" id="PS51186"/>
    </source>
</evidence>
<dbReference type="CDD" id="cd04301">
    <property type="entry name" value="NAT_SF"/>
    <property type="match status" value="1"/>
</dbReference>
<reference evidence="4 5" key="1">
    <citation type="submission" date="2020-10" db="EMBL/GenBank/DDBJ databases">
        <title>Phylogeny of dyella-like bacteria.</title>
        <authorList>
            <person name="Fu J."/>
        </authorList>
    </citation>
    <scope>NUCLEOTIDE SEQUENCE [LARGE SCALE GENOMIC DNA]</scope>
    <source>
        <strain evidence="4 5">BB4</strain>
    </source>
</reference>
<comment type="caution">
    <text evidence="4">The sequence shown here is derived from an EMBL/GenBank/DDBJ whole genome shotgun (WGS) entry which is preliminary data.</text>
</comment>
<feature type="domain" description="N-acetyltransferase" evidence="3">
    <location>
        <begin position="1"/>
        <end position="155"/>
    </location>
</feature>
<sequence>MNIRPILHFAVDDPGAPDVLPLIQQLDGYLTELYPTANIQPVSLEELRRPNVTFLTARVDGTPVACGACVDHGDYVEVKRMYVLPACRGLGLGKQLLEALERHIRDSGGHVVRLETGTAQAEALELYGRAGYRRCPPFSDHRANPQSICMEKVLHDPHRPAE</sequence>
<keyword evidence="2" id="KW-0012">Acyltransferase</keyword>
<dbReference type="Gene3D" id="3.40.630.30">
    <property type="match status" value="1"/>
</dbReference>
<dbReference type="InterPro" id="IPR000182">
    <property type="entry name" value="GNAT_dom"/>
</dbReference>
<dbReference type="PANTHER" id="PTHR43877:SF2">
    <property type="entry name" value="AMINOALKYLPHOSPHONATE N-ACETYLTRANSFERASE-RELATED"/>
    <property type="match status" value="1"/>
</dbReference>
<dbReference type="Pfam" id="PF00583">
    <property type="entry name" value="Acetyltransf_1"/>
    <property type="match status" value="1"/>
</dbReference>
<dbReference type="RefSeq" id="WP_379984142.1">
    <property type="nucleotide sequence ID" value="NZ_JADIKD010000012.1"/>
</dbReference>
<dbReference type="SUPFAM" id="SSF55729">
    <property type="entry name" value="Acyl-CoA N-acyltransferases (Nat)"/>
    <property type="match status" value="1"/>
</dbReference>
<keyword evidence="5" id="KW-1185">Reference proteome</keyword>
<keyword evidence="1" id="KW-0808">Transferase</keyword>
<name>A0ABW8KD71_9GAMM</name>
<gene>
    <name evidence="4" type="ORF">ISS97_21405</name>
</gene>
<dbReference type="PROSITE" id="PS51186">
    <property type="entry name" value="GNAT"/>
    <property type="match status" value="1"/>
</dbReference>
<evidence type="ECO:0000256" key="2">
    <source>
        <dbReference type="ARBA" id="ARBA00023315"/>
    </source>
</evidence>
<dbReference type="InterPro" id="IPR016181">
    <property type="entry name" value="Acyl_CoA_acyltransferase"/>
</dbReference>
<dbReference type="PANTHER" id="PTHR43877">
    <property type="entry name" value="AMINOALKYLPHOSPHONATE N-ACETYLTRANSFERASE-RELATED-RELATED"/>
    <property type="match status" value="1"/>
</dbReference>
<proteinExistence type="predicted"/>
<accession>A0ABW8KD71</accession>